<reference evidence="1" key="1">
    <citation type="submission" date="2021-01" db="EMBL/GenBank/DDBJ databases">
        <authorList>
            <consortium name="Genoscope - CEA"/>
            <person name="William W."/>
        </authorList>
    </citation>
    <scope>NUCLEOTIDE SEQUENCE</scope>
</reference>
<organism evidence="1 2">
    <name type="scientific">Paramecium pentaurelia</name>
    <dbReference type="NCBI Taxonomy" id="43138"/>
    <lineage>
        <taxon>Eukaryota</taxon>
        <taxon>Sar</taxon>
        <taxon>Alveolata</taxon>
        <taxon>Ciliophora</taxon>
        <taxon>Intramacronucleata</taxon>
        <taxon>Oligohymenophorea</taxon>
        <taxon>Peniculida</taxon>
        <taxon>Parameciidae</taxon>
        <taxon>Paramecium</taxon>
    </lineage>
</organism>
<name>A0A8S1YKF4_9CILI</name>
<evidence type="ECO:0000313" key="1">
    <source>
        <dbReference type="EMBL" id="CAD8214319.1"/>
    </source>
</evidence>
<accession>A0A8S1YKF4</accession>
<dbReference type="AlphaFoldDB" id="A0A8S1YKF4"/>
<gene>
    <name evidence="1" type="ORF">PPENT_87.1.T2060006</name>
</gene>
<proteinExistence type="predicted"/>
<dbReference type="EMBL" id="CAJJDO010000206">
    <property type="protein sequence ID" value="CAD8214319.1"/>
    <property type="molecule type" value="Genomic_DNA"/>
</dbReference>
<sequence>MVILQRVFLIIVLQWLIIRLVRKIKYQLDFYLPVFCQSYSECLNQFLSEQLDEKCLAFIFVNDFSKSLNTIFDTVLPFNQNQQSNCLSWLVLIIFSFIADNFGRKLSQSISGAMTSFEALLVKFDMNQQMLTIVLFFLSFRDMPIINVHYSFINELSYNLIISKILYREQFQGGLKCLCQSVFSNLQICYNSISIFYYLLEMVRNYNCNTIFFINYWQSFDI</sequence>
<dbReference type="Proteomes" id="UP000689195">
    <property type="component" value="Unassembled WGS sequence"/>
</dbReference>
<keyword evidence="2" id="KW-1185">Reference proteome</keyword>
<evidence type="ECO:0000313" key="2">
    <source>
        <dbReference type="Proteomes" id="UP000689195"/>
    </source>
</evidence>
<protein>
    <submittedName>
        <fullName evidence="1">Uncharacterized protein</fullName>
    </submittedName>
</protein>
<comment type="caution">
    <text evidence="1">The sequence shown here is derived from an EMBL/GenBank/DDBJ whole genome shotgun (WGS) entry which is preliminary data.</text>
</comment>